<dbReference type="Proteomes" id="UP000199229">
    <property type="component" value="Unassembled WGS sequence"/>
</dbReference>
<reference evidence="3" key="1">
    <citation type="submission" date="2016-10" db="EMBL/GenBank/DDBJ databases">
        <authorList>
            <person name="Varghese N."/>
            <person name="Submissions S."/>
        </authorList>
    </citation>
    <scope>NUCLEOTIDE SEQUENCE [LARGE SCALE GENOMIC DNA]</scope>
    <source>
        <strain evidence="3">Gh-105</strain>
    </source>
</reference>
<evidence type="ECO:0000313" key="2">
    <source>
        <dbReference type="EMBL" id="SFG78137.1"/>
    </source>
</evidence>
<dbReference type="AlphaFoldDB" id="A0A1I2UQZ4"/>
<protein>
    <recommendedName>
        <fullName evidence="4">DUF3617 family protein</fullName>
    </recommendedName>
</protein>
<proteinExistence type="predicted"/>
<feature type="chain" id="PRO_5011583652" description="DUF3617 family protein" evidence="1">
    <location>
        <begin position="23"/>
        <end position="139"/>
    </location>
</feature>
<evidence type="ECO:0000256" key="1">
    <source>
        <dbReference type="SAM" id="SignalP"/>
    </source>
</evidence>
<gene>
    <name evidence="2" type="ORF">SAMN05192565_11113</name>
</gene>
<keyword evidence="1" id="KW-0732">Signal</keyword>
<evidence type="ECO:0000313" key="3">
    <source>
        <dbReference type="Proteomes" id="UP000199229"/>
    </source>
</evidence>
<name>A0A1I2UQZ4_9HYPH</name>
<accession>A0A1I2UQZ4</accession>
<sequence>MIRRSIVLAAGLLLAGFGSAQAEPITLPAGDWGYSPASPADCKRPPLTIEKDRLIQRIDQEGVRGEARCKILKIMKQPKGIIFIDTKCDWDAHVPQGMRESPDNENDDSFSLKFIDKTKILFNNTQYALCSSKKAPGND</sequence>
<feature type="signal peptide" evidence="1">
    <location>
        <begin position="1"/>
        <end position="22"/>
    </location>
</feature>
<dbReference type="EMBL" id="FOPM01000011">
    <property type="protein sequence ID" value="SFG78137.1"/>
    <property type="molecule type" value="Genomic_DNA"/>
</dbReference>
<dbReference type="OrthoDB" id="7993139at2"/>
<dbReference type="STRING" id="582675.SAMN05192565_11113"/>
<evidence type="ECO:0008006" key="4">
    <source>
        <dbReference type="Google" id="ProtNLM"/>
    </source>
</evidence>
<organism evidence="2 3">
    <name type="scientific">Methylobacterium gossipiicola</name>
    <dbReference type="NCBI Taxonomy" id="582675"/>
    <lineage>
        <taxon>Bacteria</taxon>
        <taxon>Pseudomonadati</taxon>
        <taxon>Pseudomonadota</taxon>
        <taxon>Alphaproteobacteria</taxon>
        <taxon>Hyphomicrobiales</taxon>
        <taxon>Methylobacteriaceae</taxon>
        <taxon>Methylobacterium</taxon>
    </lineage>
</organism>
<keyword evidence="3" id="KW-1185">Reference proteome</keyword>
<dbReference type="RefSeq" id="WP_143103737.1">
    <property type="nucleotide sequence ID" value="NZ_FOPM01000011.1"/>
</dbReference>